<protein>
    <recommendedName>
        <fullName evidence="9">Protein translocase subunit SecE</fullName>
    </recommendedName>
</protein>
<gene>
    <name evidence="10" type="primary">secG_2</name>
    <name evidence="9" type="synonym">secE</name>
    <name evidence="10" type="ORF">SAMEA4364220_01509</name>
</gene>
<dbReference type="eggNOG" id="COG0690">
    <property type="taxonomic scope" value="Bacteria"/>
</dbReference>
<dbReference type="EMBL" id="LT906446">
    <property type="protein sequence ID" value="SNV01934.1"/>
    <property type="molecule type" value="Genomic_DNA"/>
</dbReference>
<dbReference type="AlphaFoldDB" id="A0A239TYI5"/>
<keyword evidence="11" id="KW-1185">Reference proteome</keyword>
<dbReference type="Proteomes" id="UP000215383">
    <property type="component" value="Chromosome 1"/>
</dbReference>
<dbReference type="GO" id="GO:0005886">
    <property type="term" value="C:plasma membrane"/>
    <property type="evidence" value="ECO:0007669"/>
    <property type="project" value="UniProtKB-SubCell"/>
</dbReference>
<dbReference type="GO" id="GO:0043952">
    <property type="term" value="P:protein transport by the Sec complex"/>
    <property type="evidence" value="ECO:0007669"/>
    <property type="project" value="UniProtKB-UniRule"/>
</dbReference>
<dbReference type="PANTHER" id="PTHR33910">
    <property type="entry name" value="PROTEIN TRANSLOCASE SUBUNIT SECE"/>
    <property type="match status" value="1"/>
</dbReference>
<proteinExistence type="inferred from homology"/>
<evidence type="ECO:0000256" key="1">
    <source>
        <dbReference type="ARBA" id="ARBA00004370"/>
    </source>
</evidence>
<evidence type="ECO:0000256" key="6">
    <source>
        <dbReference type="ARBA" id="ARBA00022989"/>
    </source>
</evidence>
<dbReference type="GO" id="GO:0006605">
    <property type="term" value="P:protein targeting"/>
    <property type="evidence" value="ECO:0007669"/>
    <property type="project" value="UniProtKB-UniRule"/>
</dbReference>
<evidence type="ECO:0000313" key="10">
    <source>
        <dbReference type="EMBL" id="SNV01934.1"/>
    </source>
</evidence>
<comment type="subcellular location">
    <subcellularLocation>
        <location evidence="9">Cell membrane</location>
        <topology evidence="9">Single-pass membrane protein</topology>
    </subcellularLocation>
    <subcellularLocation>
        <location evidence="1">Membrane</location>
    </subcellularLocation>
</comment>
<evidence type="ECO:0000256" key="8">
    <source>
        <dbReference type="ARBA" id="ARBA00023136"/>
    </source>
</evidence>
<dbReference type="OrthoDB" id="9799073at2"/>
<comment type="subunit">
    <text evidence="9">Component of the Sec protein translocase complex. Heterotrimer consisting of SecY, SecE and SecG subunits. The heterotrimers can form oligomers, although 1 heterotrimer is thought to be able to translocate proteins. Interacts with the ribosome. Interacts with SecDF, and other proteins may be involved. Interacts with SecA.</text>
</comment>
<dbReference type="RefSeq" id="WP_027889340.1">
    <property type="nucleotide sequence ID" value="NZ_CALXYH010000015.1"/>
</dbReference>
<dbReference type="NCBIfam" id="TIGR00964">
    <property type="entry name" value="secE_bact"/>
    <property type="match status" value="1"/>
</dbReference>
<dbReference type="GO" id="GO:0009306">
    <property type="term" value="P:protein secretion"/>
    <property type="evidence" value="ECO:0007669"/>
    <property type="project" value="UniProtKB-UniRule"/>
</dbReference>
<dbReference type="InterPro" id="IPR038379">
    <property type="entry name" value="SecE_sf"/>
</dbReference>
<sequence>MAQNENTPVKQEKSGIIGFLSGVKTELKKVVWPTRKELVSYTGVVFIAVAFVCALIWVCDTVFARIFNLILQ</sequence>
<evidence type="ECO:0000256" key="9">
    <source>
        <dbReference type="HAMAP-Rule" id="MF_00422"/>
    </source>
</evidence>
<dbReference type="PRINTS" id="PR01650">
    <property type="entry name" value="SECETRNLCASE"/>
</dbReference>
<keyword evidence="8 9" id="KW-0472">Membrane</keyword>
<evidence type="ECO:0000256" key="2">
    <source>
        <dbReference type="ARBA" id="ARBA00022448"/>
    </source>
</evidence>
<keyword evidence="6 9" id="KW-1133">Transmembrane helix</keyword>
<comment type="function">
    <text evidence="9">Essential subunit of the Sec protein translocation channel SecYEG. Clamps together the 2 halves of SecY. May contact the channel plug during translocation.</text>
</comment>
<evidence type="ECO:0000256" key="5">
    <source>
        <dbReference type="ARBA" id="ARBA00022927"/>
    </source>
</evidence>
<evidence type="ECO:0000313" key="11">
    <source>
        <dbReference type="Proteomes" id="UP000215383"/>
    </source>
</evidence>
<evidence type="ECO:0000256" key="3">
    <source>
        <dbReference type="ARBA" id="ARBA00022475"/>
    </source>
</evidence>
<keyword evidence="3 9" id="KW-1003">Cell membrane</keyword>
<evidence type="ECO:0000256" key="7">
    <source>
        <dbReference type="ARBA" id="ARBA00023010"/>
    </source>
</evidence>
<feature type="transmembrane region" description="Helical" evidence="9">
    <location>
        <begin position="38"/>
        <end position="58"/>
    </location>
</feature>
<organism evidence="10 11">
    <name type="scientific">Megamonas hypermegale</name>
    <dbReference type="NCBI Taxonomy" id="158847"/>
    <lineage>
        <taxon>Bacteria</taxon>
        <taxon>Bacillati</taxon>
        <taxon>Bacillota</taxon>
        <taxon>Negativicutes</taxon>
        <taxon>Selenomonadales</taxon>
        <taxon>Selenomonadaceae</taxon>
        <taxon>Megamonas</taxon>
    </lineage>
</organism>
<evidence type="ECO:0000256" key="4">
    <source>
        <dbReference type="ARBA" id="ARBA00022692"/>
    </source>
</evidence>
<comment type="similarity">
    <text evidence="9">Belongs to the SecE/SEC61-gamma family.</text>
</comment>
<name>A0A239TYI5_9FIRM</name>
<keyword evidence="5 9" id="KW-0653">Protein transport</keyword>
<dbReference type="InterPro" id="IPR005807">
    <property type="entry name" value="SecE_bac"/>
</dbReference>
<dbReference type="GeneID" id="78507506"/>
<dbReference type="Pfam" id="PF00584">
    <property type="entry name" value="SecE"/>
    <property type="match status" value="1"/>
</dbReference>
<reference evidence="10 11" key="1">
    <citation type="submission" date="2017-06" db="EMBL/GenBank/DDBJ databases">
        <authorList>
            <consortium name="Pathogen Informatics"/>
        </authorList>
    </citation>
    <scope>NUCLEOTIDE SEQUENCE [LARGE SCALE GENOMIC DNA]</scope>
    <source>
        <strain evidence="10 11">NCTC10570</strain>
    </source>
</reference>
<dbReference type="PANTHER" id="PTHR33910:SF1">
    <property type="entry name" value="PROTEIN TRANSLOCASE SUBUNIT SECE"/>
    <property type="match status" value="1"/>
</dbReference>
<accession>A0A239TYI5</accession>
<keyword evidence="2 9" id="KW-0813">Transport</keyword>
<dbReference type="GO" id="GO:0008320">
    <property type="term" value="F:protein transmembrane transporter activity"/>
    <property type="evidence" value="ECO:0007669"/>
    <property type="project" value="UniProtKB-UniRule"/>
</dbReference>
<keyword evidence="7 9" id="KW-0811">Translocation</keyword>
<dbReference type="GO" id="GO:0065002">
    <property type="term" value="P:intracellular protein transmembrane transport"/>
    <property type="evidence" value="ECO:0007669"/>
    <property type="project" value="UniProtKB-UniRule"/>
</dbReference>
<dbReference type="HAMAP" id="MF_00422">
    <property type="entry name" value="SecE"/>
    <property type="match status" value="1"/>
</dbReference>
<keyword evidence="4 9" id="KW-0812">Transmembrane</keyword>
<dbReference type="InterPro" id="IPR001901">
    <property type="entry name" value="Translocase_SecE/Sec61-g"/>
</dbReference>
<dbReference type="Gene3D" id="1.20.5.1030">
    <property type="entry name" value="Preprotein translocase secy subunit"/>
    <property type="match status" value="1"/>
</dbReference>